<dbReference type="PROSITE" id="PS00356">
    <property type="entry name" value="HTH_LACI_1"/>
    <property type="match status" value="1"/>
</dbReference>
<dbReference type="CDD" id="cd06267">
    <property type="entry name" value="PBP1_LacI_sugar_binding-like"/>
    <property type="match status" value="1"/>
</dbReference>
<dbReference type="InterPro" id="IPR000843">
    <property type="entry name" value="HTH_LacI"/>
</dbReference>
<proteinExistence type="predicted"/>
<dbReference type="InterPro" id="IPR028082">
    <property type="entry name" value="Peripla_BP_I"/>
</dbReference>
<dbReference type="InterPro" id="IPR010982">
    <property type="entry name" value="Lambda_DNA-bd_dom_sf"/>
</dbReference>
<accession>A0ABQ2WAL7</accession>
<evidence type="ECO:0000256" key="2">
    <source>
        <dbReference type="ARBA" id="ARBA00023125"/>
    </source>
</evidence>
<dbReference type="Gene3D" id="3.40.50.2300">
    <property type="match status" value="2"/>
</dbReference>
<dbReference type="PROSITE" id="PS50932">
    <property type="entry name" value="HTH_LACI_2"/>
    <property type="match status" value="1"/>
</dbReference>
<keyword evidence="2" id="KW-0238">DNA-binding</keyword>
<dbReference type="PANTHER" id="PTHR30146">
    <property type="entry name" value="LACI-RELATED TRANSCRIPTIONAL REPRESSOR"/>
    <property type="match status" value="1"/>
</dbReference>
<keyword evidence="3" id="KW-0804">Transcription</keyword>
<evidence type="ECO:0000259" key="4">
    <source>
        <dbReference type="PROSITE" id="PS50932"/>
    </source>
</evidence>
<feature type="domain" description="HTH lacI-type" evidence="4">
    <location>
        <begin position="37"/>
        <end position="91"/>
    </location>
</feature>
<organism evidence="5 6">
    <name type="scientific">Halomonas johnsoniae</name>
    <dbReference type="NCBI Taxonomy" id="502832"/>
    <lineage>
        <taxon>Bacteria</taxon>
        <taxon>Pseudomonadati</taxon>
        <taxon>Pseudomonadota</taxon>
        <taxon>Gammaproteobacteria</taxon>
        <taxon>Oceanospirillales</taxon>
        <taxon>Halomonadaceae</taxon>
        <taxon>Halomonas</taxon>
    </lineage>
</organism>
<evidence type="ECO:0000256" key="1">
    <source>
        <dbReference type="ARBA" id="ARBA00023015"/>
    </source>
</evidence>
<sequence>MLGSLCIQRFSAPLFVQSGPDWLRHGMKQNKPSAQTATIREIARRAEVSIASVSRALNGKPGISDALRDKILTISREVAYQPSAAARQLISGKAAVVGISLGRQDIELRPYYILLYQHLTVALHQQGMVPIFFHHDQTHELPERAGAAILLGETGEDERPGVLRAAGIPFVRIGRAGEGFSVAPDDVSGLYQITQHLIQQGRTRIAFVGGELDVPRPHSRLSGYQQAMAEAALSEQLLSLPYRFTSDSLTSYRYLNRILNHDDPLSFDALVCATDELALGCVAALEDRDIRVPEDVAVTGFDDLPTLATGLTTVRQDIAAIAAMSVELLSEALAGKAPRHVSLPVALVLRETS</sequence>
<dbReference type="Proteomes" id="UP000647585">
    <property type="component" value="Unassembled WGS sequence"/>
</dbReference>
<dbReference type="CDD" id="cd01392">
    <property type="entry name" value="HTH_LacI"/>
    <property type="match status" value="1"/>
</dbReference>
<evidence type="ECO:0000313" key="5">
    <source>
        <dbReference type="EMBL" id="GGW46146.1"/>
    </source>
</evidence>
<dbReference type="SUPFAM" id="SSF47413">
    <property type="entry name" value="lambda repressor-like DNA-binding domains"/>
    <property type="match status" value="1"/>
</dbReference>
<evidence type="ECO:0000313" key="6">
    <source>
        <dbReference type="Proteomes" id="UP000647585"/>
    </source>
</evidence>
<dbReference type="Pfam" id="PF00356">
    <property type="entry name" value="LacI"/>
    <property type="match status" value="1"/>
</dbReference>
<dbReference type="PANTHER" id="PTHR30146:SF120">
    <property type="entry name" value="ALANINE RACEMASE"/>
    <property type="match status" value="1"/>
</dbReference>
<keyword evidence="1" id="KW-0805">Transcription regulation</keyword>
<reference evidence="6" key="1">
    <citation type="journal article" date="2019" name="Int. J. Syst. Evol. Microbiol.">
        <title>The Global Catalogue of Microorganisms (GCM) 10K type strain sequencing project: providing services to taxonomists for standard genome sequencing and annotation.</title>
        <authorList>
            <consortium name="The Broad Institute Genomics Platform"/>
            <consortium name="The Broad Institute Genome Sequencing Center for Infectious Disease"/>
            <person name="Wu L."/>
            <person name="Ma J."/>
        </authorList>
    </citation>
    <scope>NUCLEOTIDE SEQUENCE [LARGE SCALE GENOMIC DNA]</scope>
    <source>
        <strain evidence="6">KCTC 22157</strain>
    </source>
</reference>
<name>A0ABQ2WAL7_9GAMM</name>
<dbReference type="SMART" id="SM00354">
    <property type="entry name" value="HTH_LACI"/>
    <property type="match status" value="1"/>
</dbReference>
<dbReference type="SUPFAM" id="SSF53822">
    <property type="entry name" value="Periplasmic binding protein-like I"/>
    <property type="match status" value="1"/>
</dbReference>
<dbReference type="EMBL" id="BMXO01000001">
    <property type="protein sequence ID" value="GGW46146.1"/>
    <property type="molecule type" value="Genomic_DNA"/>
</dbReference>
<dbReference type="Gene3D" id="1.10.260.40">
    <property type="entry name" value="lambda repressor-like DNA-binding domains"/>
    <property type="match status" value="1"/>
</dbReference>
<protein>
    <submittedName>
        <fullName evidence="5">LacI family transcriptional regulator</fullName>
    </submittedName>
</protein>
<evidence type="ECO:0000256" key="3">
    <source>
        <dbReference type="ARBA" id="ARBA00023163"/>
    </source>
</evidence>
<comment type="caution">
    <text evidence="5">The sequence shown here is derived from an EMBL/GenBank/DDBJ whole genome shotgun (WGS) entry which is preliminary data.</text>
</comment>
<gene>
    <name evidence="5" type="ORF">GCM10007158_03730</name>
</gene>
<keyword evidence="6" id="KW-1185">Reference proteome</keyword>
<dbReference type="InterPro" id="IPR046335">
    <property type="entry name" value="LacI/GalR-like_sensor"/>
</dbReference>
<dbReference type="Pfam" id="PF13377">
    <property type="entry name" value="Peripla_BP_3"/>
    <property type="match status" value="1"/>
</dbReference>